<accession>A0AAX6ER50</accession>
<comment type="caution">
    <text evidence="1">The sequence shown here is derived from an EMBL/GenBank/DDBJ whole genome shotgun (WGS) entry which is preliminary data.</text>
</comment>
<proteinExistence type="predicted"/>
<organism evidence="1 2">
    <name type="scientific">Iris pallida</name>
    <name type="common">Sweet iris</name>
    <dbReference type="NCBI Taxonomy" id="29817"/>
    <lineage>
        <taxon>Eukaryota</taxon>
        <taxon>Viridiplantae</taxon>
        <taxon>Streptophyta</taxon>
        <taxon>Embryophyta</taxon>
        <taxon>Tracheophyta</taxon>
        <taxon>Spermatophyta</taxon>
        <taxon>Magnoliopsida</taxon>
        <taxon>Liliopsida</taxon>
        <taxon>Asparagales</taxon>
        <taxon>Iridaceae</taxon>
        <taxon>Iridoideae</taxon>
        <taxon>Irideae</taxon>
        <taxon>Iris</taxon>
    </lineage>
</organism>
<evidence type="ECO:0000313" key="2">
    <source>
        <dbReference type="Proteomes" id="UP001140949"/>
    </source>
</evidence>
<name>A0AAX6ER50_IRIPA</name>
<reference evidence="1" key="2">
    <citation type="submission" date="2023-04" db="EMBL/GenBank/DDBJ databases">
        <authorList>
            <person name="Bruccoleri R.E."/>
            <person name="Oakeley E.J."/>
            <person name="Faust A.-M."/>
            <person name="Dessus-Babus S."/>
            <person name="Altorfer M."/>
            <person name="Burckhardt D."/>
            <person name="Oertli M."/>
            <person name="Naumann U."/>
            <person name="Petersen F."/>
            <person name="Wong J."/>
        </authorList>
    </citation>
    <scope>NUCLEOTIDE SEQUENCE</scope>
    <source>
        <strain evidence="1">GSM-AAB239-AS_SAM_17_03QT</strain>
        <tissue evidence="1">Leaf</tissue>
    </source>
</reference>
<dbReference type="AlphaFoldDB" id="A0AAX6ER50"/>
<keyword evidence="2" id="KW-1185">Reference proteome</keyword>
<evidence type="ECO:0000313" key="1">
    <source>
        <dbReference type="EMBL" id="KAJ6806255.1"/>
    </source>
</evidence>
<dbReference type="EMBL" id="JANAVB010034620">
    <property type="protein sequence ID" value="KAJ6806255.1"/>
    <property type="molecule type" value="Genomic_DNA"/>
</dbReference>
<gene>
    <name evidence="1" type="ORF">M6B38_175275</name>
</gene>
<dbReference type="Proteomes" id="UP001140949">
    <property type="component" value="Unassembled WGS sequence"/>
</dbReference>
<sequence>MPSSHLFYAHDILTAPHDGPRGRQSFIPVVELCQSSTACAASYQLSYHELTSHLSSVLRRCRCPAPRRPDSSLPPCLSSSKGS</sequence>
<protein>
    <submittedName>
        <fullName evidence="1">Uncharacterized protein</fullName>
    </submittedName>
</protein>
<reference evidence="1" key="1">
    <citation type="journal article" date="2023" name="GigaByte">
        <title>Genome assembly of the bearded iris, Iris pallida Lam.</title>
        <authorList>
            <person name="Bruccoleri R.E."/>
            <person name="Oakeley E.J."/>
            <person name="Faust A.M.E."/>
            <person name="Altorfer M."/>
            <person name="Dessus-Babus S."/>
            <person name="Burckhardt D."/>
            <person name="Oertli M."/>
            <person name="Naumann U."/>
            <person name="Petersen F."/>
            <person name="Wong J."/>
        </authorList>
    </citation>
    <scope>NUCLEOTIDE SEQUENCE</scope>
    <source>
        <strain evidence="1">GSM-AAB239-AS_SAM_17_03QT</strain>
    </source>
</reference>